<evidence type="ECO:0000313" key="3">
    <source>
        <dbReference type="EMBL" id="WBW73286.1"/>
    </source>
</evidence>
<gene>
    <name evidence="3" type="primary">wtf25</name>
    <name evidence="3" type="ORF">SOMG_03542</name>
</gene>
<protein>
    <submittedName>
        <fullName evidence="3">Wtf meiotic driver</fullName>
    </submittedName>
</protein>
<keyword evidence="2" id="KW-1133">Transmembrane helix</keyword>
<dbReference type="GeneID" id="80877021"/>
<dbReference type="RefSeq" id="XP_056037529.1">
    <property type="nucleotide sequence ID" value="XM_056182332.1"/>
</dbReference>
<reference evidence="3 4" key="1">
    <citation type="journal article" date="2023" name="G3 (Bethesda)">
        <title>A high-quality reference genome for the fission yeast Schizosaccharomyces osmophilus.</title>
        <authorList>
            <person name="Jia G.S."/>
            <person name="Zhang W.C."/>
            <person name="Liang Y."/>
            <person name="Liu X.H."/>
            <person name="Rhind N."/>
            <person name="Pidoux A."/>
            <person name="Brysch-Herzberg M."/>
            <person name="Du L.L."/>
        </authorList>
    </citation>
    <scope>NUCLEOTIDE SEQUENCE [LARGE SCALE GENOMIC DNA]</scope>
    <source>
        <strain evidence="3 4">CBS 15793</strain>
    </source>
</reference>
<dbReference type="KEGG" id="som:SOMG_03542"/>
<feature type="compositionally biased region" description="Basic and acidic residues" evidence="1">
    <location>
        <begin position="13"/>
        <end position="25"/>
    </location>
</feature>
<dbReference type="EMBL" id="CP115612">
    <property type="protein sequence ID" value="WBW73286.1"/>
    <property type="molecule type" value="Genomic_DNA"/>
</dbReference>
<sequence length="288" mass="31457">MKNKYTPFSDSDDSSKTLNDEKADSRSSPSDGTPPPYSASNKFIDLEMADGSAQNSAQDTVNNTRSSSMDKWQIIMYLLFFTSFVYIIFYAILLVLFFTSKVSVNAQALWGLSAGCAASFALFLFAITQMPKEWFTQAKKGLTQAGRLTKNVLSAMCISVLCVCFLDVLGFTVYYAAKKFTGFEKINNNFFYAVCFVNFVLFLYLTMNANARERLRLVVVDMGNGMSGLGNGINGLGNGINGLGNGINGLGHGLGNAVVHMFGTNRGDEAPRNEEIELQPLAGQRAEV</sequence>
<feature type="transmembrane region" description="Helical" evidence="2">
    <location>
        <begin position="110"/>
        <end position="131"/>
    </location>
</feature>
<feature type="region of interest" description="Disordered" evidence="1">
    <location>
        <begin position="1"/>
        <end position="39"/>
    </location>
</feature>
<feature type="transmembrane region" description="Helical" evidence="2">
    <location>
        <begin position="74"/>
        <end position="98"/>
    </location>
</feature>
<keyword evidence="4" id="KW-1185">Reference proteome</keyword>
<accession>A0AAE9WBK5</accession>
<feature type="transmembrane region" description="Helical" evidence="2">
    <location>
        <begin position="189"/>
        <end position="207"/>
    </location>
</feature>
<evidence type="ECO:0000256" key="1">
    <source>
        <dbReference type="SAM" id="MobiDB-lite"/>
    </source>
</evidence>
<keyword evidence="2" id="KW-0812">Transmembrane</keyword>
<dbReference type="AlphaFoldDB" id="A0AAE9WBK5"/>
<name>A0AAE9WBK5_9SCHI</name>
<evidence type="ECO:0000313" key="4">
    <source>
        <dbReference type="Proteomes" id="UP001212411"/>
    </source>
</evidence>
<proteinExistence type="predicted"/>
<feature type="transmembrane region" description="Helical" evidence="2">
    <location>
        <begin position="152"/>
        <end position="177"/>
    </location>
</feature>
<keyword evidence="2" id="KW-0472">Membrane</keyword>
<organism evidence="3 4">
    <name type="scientific">Schizosaccharomyces osmophilus</name>
    <dbReference type="NCBI Taxonomy" id="2545709"/>
    <lineage>
        <taxon>Eukaryota</taxon>
        <taxon>Fungi</taxon>
        <taxon>Dikarya</taxon>
        <taxon>Ascomycota</taxon>
        <taxon>Taphrinomycotina</taxon>
        <taxon>Schizosaccharomycetes</taxon>
        <taxon>Schizosaccharomycetales</taxon>
        <taxon>Schizosaccharomycetaceae</taxon>
        <taxon>Schizosaccharomyces</taxon>
    </lineage>
</organism>
<evidence type="ECO:0000256" key="2">
    <source>
        <dbReference type="SAM" id="Phobius"/>
    </source>
</evidence>
<dbReference type="Proteomes" id="UP001212411">
    <property type="component" value="Chromosome 2"/>
</dbReference>